<evidence type="ECO:0008006" key="3">
    <source>
        <dbReference type="Google" id="ProtNLM"/>
    </source>
</evidence>
<name>A0A3R9XTE6_9RICK</name>
<reference evidence="2" key="1">
    <citation type="submission" date="2018-11" db="EMBL/GenBank/DDBJ databases">
        <title>Phylogenetic, genomic, and biogeographic characterization of a novel and ubiquitous marine invertebrate-associated Rickettsiales parasite, Candidatus Marinoinvertebrata rohwerii, gen. nov., sp. nov.</title>
        <authorList>
            <person name="Klinges J.G."/>
            <person name="Rosales S.M."/>
            <person name="Mcminds R."/>
            <person name="Shaver E.C."/>
            <person name="Shantz A."/>
            <person name="Peters E.C."/>
            <person name="Burkepile D.E."/>
            <person name="Silliman B.R."/>
            <person name="Vega Thurber R.L."/>
        </authorList>
    </citation>
    <scope>NUCLEOTIDE SEQUENCE [LARGE SCALE GENOMIC DNA]</scope>
    <source>
        <strain evidence="2">a_cerv_44</strain>
    </source>
</reference>
<keyword evidence="2" id="KW-1185">Reference proteome</keyword>
<accession>A0A3R9XTE6</accession>
<evidence type="ECO:0000313" key="1">
    <source>
        <dbReference type="EMBL" id="RST65083.1"/>
    </source>
</evidence>
<evidence type="ECO:0000313" key="2">
    <source>
        <dbReference type="Proteomes" id="UP000279470"/>
    </source>
</evidence>
<dbReference type="Proteomes" id="UP000279470">
    <property type="component" value="Unassembled WGS sequence"/>
</dbReference>
<protein>
    <recommendedName>
        <fullName evidence="3">Redoxin domain-containing protein</fullName>
    </recommendedName>
</protein>
<dbReference type="Gene3D" id="3.40.30.10">
    <property type="entry name" value="Glutaredoxin"/>
    <property type="match status" value="1"/>
</dbReference>
<dbReference type="SUPFAM" id="SSF52833">
    <property type="entry name" value="Thioredoxin-like"/>
    <property type="match status" value="1"/>
</dbReference>
<dbReference type="InterPro" id="IPR036249">
    <property type="entry name" value="Thioredoxin-like_sf"/>
</dbReference>
<comment type="caution">
    <text evidence="1">The sequence shown here is derived from an EMBL/GenBank/DDBJ whole genome shotgun (WGS) entry which is preliminary data.</text>
</comment>
<proteinExistence type="predicted"/>
<gene>
    <name evidence="1" type="ORF">EIC27_04435</name>
</gene>
<dbReference type="AlphaFoldDB" id="A0A3R9XTE6"/>
<dbReference type="RefSeq" id="WP_126044918.1">
    <property type="nucleotide sequence ID" value="NZ_RXFM01000057.1"/>
</dbReference>
<dbReference type="EMBL" id="RXFM01000057">
    <property type="protein sequence ID" value="RST65083.1"/>
    <property type="molecule type" value="Genomic_DNA"/>
</dbReference>
<dbReference type="OrthoDB" id="9811036at2"/>
<sequence>MNKFILFLIFGLITFSPKIIMQAYCLDLMPTTSEKMANVIYKDKKKYKFIYFFTSWCYECNETLDKLHKMQLDRNLSQKYNFYIISLDDDNKKLLKFSNTKIKNKSKIFYFNRFDEIEKFLIKTEINYDNAVPFYCILNENNTIIKEGYFELEQLSKVIKNQNKK</sequence>
<organism evidence="1 2">
    <name type="scientific">Candidatus Aquarickettsia rohweri</name>
    <dbReference type="NCBI Taxonomy" id="2602574"/>
    <lineage>
        <taxon>Bacteria</taxon>
        <taxon>Pseudomonadati</taxon>
        <taxon>Pseudomonadota</taxon>
        <taxon>Alphaproteobacteria</taxon>
        <taxon>Rickettsiales</taxon>
        <taxon>Candidatus Midichloriaceae</taxon>
        <taxon>Candidatus Aquarickettsia</taxon>
    </lineage>
</organism>